<feature type="transmembrane region" description="Helical" evidence="9">
    <location>
        <begin position="238"/>
        <end position="259"/>
    </location>
</feature>
<keyword evidence="3" id="KW-0050">Antiport</keyword>
<accession>A0A135L0P9</accession>
<dbReference type="AlphaFoldDB" id="A0A135L0P9"/>
<comment type="similarity">
    <text evidence="8">Belongs to the NhaC Na(+)/H(+) (TC 2.A.35) antiporter family.</text>
</comment>
<feature type="transmembrane region" description="Helical" evidence="9">
    <location>
        <begin position="39"/>
        <end position="58"/>
    </location>
</feature>
<evidence type="ECO:0000256" key="5">
    <source>
        <dbReference type="ARBA" id="ARBA00022692"/>
    </source>
</evidence>
<dbReference type="GO" id="GO:0015297">
    <property type="term" value="F:antiporter activity"/>
    <property type="evidence" value="ECO:0007669"/>
    <property type="project" value="UniProtKB-KW"/>
</dbReference>
<gene>
    <name evidence="11" type="ORF">U473_13840</name>
</gene>
<feature type="transmembrane region" description="Helical" evidence="9">
    <location>
        <begin position="430"/>
        <end position="451"/>
    </location>
</feature>
<evidence type="ECO:0000256" key="9">
    <source>
        <dbReference type="SAM" id="Phobius"/>
    </source>
</evidence>
<dbReference type="STRING" id="1413211.U473_13840"/>
<keyword evidence="7 9" id="KW-0472">Membrane</keyword>
<dbReference type="Pfam" id="PF03553">
    <property type="entry name" value="Na_H_antiporter"/>
    <property type="match status" value="1"/>
</dbReference>
<reference evidence="11 12" key="1">
    <citation type="submission" date="2016-02" db="EMBL/GenBank/DDBJ databases">
        <title>Draft Genome for Tepidibacillus decaturensis nov. sp. Strain Z9, an Anaerobic, Moderately Thermophilic and Heterotrophic Bacterium from Deep Subsurface of the Illinois Basin, USA.</title>
        <authorList>
            <person name="Dong Y."/>
            <person name="Chang J.Y."/>
            <person name="Sanford R."/>
            <person name="Fouke B.W."/>
        </authorList>
    </citation>
    <scope>NUCLEOTIDE SEQUENCE [LARGE SCALE GENOMIC DNA]</scope>
    <source>
        <strain evidence="11 12">Z9</strain>
    </source>
</reference>
<keyword evidence="12" id="KW-1185">Reference proteome</keyword>
<evidence type="ECO:0000256" key="4">
    <source>
        <dbReference type="ARBA" id="ARBA00022475"/>
    </source>
</evidence>
<comment type="caution">
    <text evidence="11">The sequence shown here is derived from an EMBL/GenBank/DDBJ whole genome shotgun (WGS) entry which is preliminary data.</text>
</comment>
<evidence type="ECO:0000259" key="10">
    <source>
        <dbReference type="Pfam" id="PF03553"/>
    </source>
</evidence>
<organism evidence="11 12">
    <name type="scientific">Tepidibacillus decaturensis</name>
    <dbReference type="NCBI Taxonomy" id="1413211"/>
    <lineage>
        <taxon>Bacteria</taxon>
        <taxon>Bacillati</taxon>
        <taxon>Bacillota</taxon>
        <taxon>Bacilli</taxon>
        <taxon>Bacillales</taxon>
        <taxon>Bacillaceae</taxon>
        <taxon>Tepidibacillus</taxon>
    </lineage>
</organism>
<evidence type="ECO:0000256" key="6">
    <source>
        <dbReference type="ARBA" id="ARBA00022989"/>
    </source>
</evidence>
<feature type="transmembrane region" description="Helical" evidence="9">
    <location>
        <begin position="315"/>
        <end position="338"/>
    </location>
</feature>
<evidence type="ECO:0000313" key="11">
    <source>
        <dbReference type="EMBL" id="KXG42556.1"/>
    </source>
</evidence>
<feature type="transmembrane region" description="Helical" evidence="9">
    <location>
        <begin position="12"/>
        <end position="33"/>
    </location>
</feature>
<feature type="transmembrane region" description="Helical" evidence="9">
    <location>
        <begin position="401"/>
        <end position="424"/>
    </location>
</feature>
<evidence type="ECO:0000256" key="2">
    <source>
        <dbReference type="ARBA" id="ARBA00022448"/>
    </source>
</evidence>
<feature type="transmembrane region" description="Helical" evidence="9">
    <location>
        <begin position="198"/>
        <end position="217"/>
    </location>
</feature>
<evidence type="ECO:0000256" key="3">
    <source>
        <dbReference type="ARBA" id="ARBA00022449"/>
    </source>
</evidence>
<dbReference type="InterPro" id="IPR018461">
    <property type="entry name" value="Na/H_Antiport_NhaC-like_C"/>
</dbReference>
<keyword evidence="2" id="KW-0813">Transport</keyword>
<keyword evidence="5 9" id="KW-0812">Transmembrane</keyword>
<feature type="transmembrane region" description="Helical" evidence="9">
    <location>
        <begin position="112"/>
        <end position="133"/>
    </location>
</feature>
<evidence type="ECO:0000256" key="7">
    <source>
        <dbReference type="ARBA" id="ARBA00023136"/>
    </source>
</evidence>
<evidence type="ECO:0000256" key="8">
    <source>
        <dbReference type="ARBA" id="ARBA00038435"/>
    </source>
</evidence>
<keyword evidence="6 9" id="KW-1133">Transmembrane helix</keyword>
<protein>
    <recommendedName>
        <fullName evidence="10">Na+/H+ antiporter NhaC-like C-terminal domain-containing protein</fullName>
    </recommendedName>
</protein>
<evidence type="ECO:0000256" key="1">
    <source>
        <dbReference type="ARBA" id="ARBA00004651"/>
    </source>
</evidence>
<sequence length="467" mass="50857">MEIGDVMKAKIPYFVALIPIVLTVAFLMITVFLLDIPLFIPLLFGYFLTVLIAMIYHIKVQSLWIASISGIRSISMIIVILVLIGILIAIWSSSGTIDALVYYGLALIHPNYLVFISFIVSSLISMLLGTSVGTSSTVGVAFMGMAHHLGISPSLVAGALVSGAFVGDRTSPLSSAAQMNSLVTDTNYYENIKELLKTLIPAMMITSIFYLFIESGIDSIGGGADFVVGQARREIVSLYGTLSLWLLLPPLVIMILAFFKISTRLNLLAGILIGAVLAYIFQGRDVLELGQYALFGFNHPNGKLFGGGWNMFNQILLIVVAGAFYGVLDSSGILSIILDKMTKSMKNELSVVQKTMGISIASAALSSTQVMGIIIPGKVMSNIYKKMDMKLTLLNRMISDSGMMVAGLIPWNLNAILLGIALNISVLDYLPYAFLLVVLPIYSYLHYWWGFAKKEKTTGRKIAKNIE</sequence>
<comment type="subcellular location">
    <subcellularLocation>
        <location evidence="1">Cell membrane</location>
        <topology evidence="1">Multi-pass membrane protein</topology>
    </subcellularLocation>
</comment>
<dbReference type="InterPro" id="IPR052180">
    <property type="entry name" value="NhaC_Na-H+_Antiporter"/>
</dbReference>
<dbReference type="EMBL" id="LSKU01000002">
    <property type="protein sequence ID" value="KXG42556.1"/>
    <property type="molecule type" value="Genomic_DNA"/>
</dbReference>
<name>A0A135L0P9_9BACI</name>
<feature type="transmembrane region" description="Helical" evidence="9">
    <location>
        <begin position="265"/>
        <end position="281"/>
    </location>
</feature>
<dbReference type="PANTHER" id="PTHR33451">
    <property type="entry name" value="MALATE-2H(+)/NA(+)-LACTATE ANTIPORTER"/>
    <property type="match status" value="1"/>
</dbReference>
<feature type="domain" description="Na+/H+ antiporter NhaC-like C-terminal" evidence="10">
    <location>
        <begin position="163"/>
        <end position="450"/>
    </location>
</feature>
<dbReference type="GO" id="GO:0005886">
    <property type="term" value="C:plasma membrane"/>
    <property type="evidence" value="ECO:0007669"/>
    <property type="project" value="UniProtKB-SubCell"/>
</dbReference>
<feature type="transmembrane region" description="Helical" evidence="9">
    <location>
        <begin position="70"/>
        <end position="92"/>
    </location>
</feature>
<keyword evidence="4" id="KW-1003">Cell membrane</keyword>
<dbReference type="PANTHER" id="PTHR33451:SF3">
    <property type="entry name" value="MALATE-2H(+)_NA(+)-LACTATE ANTIPORTER"/>
    <property type="match status" value="1"/>
</dbReference>
<dbReference type="Proteomes" id="UP000070352">
    <property type="component" value="Unassembled WGS sequence"/>
</dbReference>
<proteinExistence type="inferred from homology"/>
<evidence type="ECO:0000313" key="12">
    <source>
        <dbReference type="Proteomes" id="UP000070352"/>
    </source>
</evidence>